<evidence type="ECO:0000313" key="1">
    <source>
        <dbReference type="EMBL" id="CEF79519.1"/>
    </source>
</evidence>
<organism evidence="1 3">
    <name type="scientific">Gibberella zeae (strain ATCC MYA-4620 / CBS 123657 / FGSC 9075 / NRRL 31084 / PH-1)</name>
    <name type="common">Wheat head blight fungus</name>
    <name type="synonym">Fusarium graminearum</name>
    <dbReference type="NCBI Taxonomy" id="229533"/>
    <lineage>
        <taxon>Eukaryota</taxon>
        <taxon>Fungi</taxon>
        <taxon>Dikarya</taxon>
        <taxon>Ascomycota</taxon>
        <taxon>Pezizomycotina</taxon>
        <taxon>Sordariomycetes</taxon>
        <taxon>Hypocreomycetidae</taxon>
        <taxon>Hypocreales</taxon>
        <taxon>Nectriaceae</taxon>
        <taxon>Fusarium</taxon>
    </lineage>
</organism>
<reference evidence="2 3" key="1">
    <citation type="journal article" date="2007" name="Science">
        <title>The Fusarium graminearum genome reveals a link between localized polymorphism and pathogen specialization.</title>
        <authorList>
            <person name="Cuomo C.A."/>
            <person name="Gueldener U."/>
            <person name="Xu J.-R."/>
            <person name="Trail F."/>
            <person name="Turgeon B.G."/>
            <person name="Di Pietro A."/>
            <person name="Walton J.D."/>
            <person name="Ma L.-J."/>
            <person name="Baker S.E."/>
            <person name="Rep M."/>
            <person name="Adam G."/>
            <person name="Antoniw J."/>
            <person name="Baldwin T."/>
            <person name="Calvo S.E."/>
            <person name="Chang Y.-L."/>
            <person name="DeCaprio D."/>
            <person name="Gale L.R."/>
            <person name="Gnerre S."/>
            <person name="Goswami R.S."/>
            <person name="Hammond-Kosack K."/>
            <person name="Harris L.J."/>
            <person name="Hilburn K."/>
            <person name="Kennell J.C."/>
            <person name="Kroken S."/>
            <person name="Magnuson J.K."/>
            <person name="Mannhaupt G."/>
            <person name="Mauceli E.W."/>
            <person name="Mewes H.-W."/>
            <person name="Mitterbauer R."/>
            <person name="Muehlbauer G."/>
            <person name="Muensterkoetter M."/>
            <person name="Nelson D."/>
            <person name="O'Donnell K."/>
            <person name="Ouellet T."/>
            <person name="Qi W."/>
            <person name="Quesneville H."/>
            <person name="Roncero M.I.G."/>
            <person name="Seong K.-Y."/>
            <person name="Tetko I.V."/>
            <person name="Urban M."/>
            <person name="Waalwijk C."/>
            <person name="Ward T.J."/>
            <person name="Yao J."/>
            <person name="Birren B.W."/>
            <person name="Kistler H.C."/>
        </authorList>
    </citation>
    <scope>NUCLEOTIDE SEQUENCE [LARGE SCALE GENOMIC DNA]</scope>
    <source>
        <strain evidence="3">ATCC MYA-4620 / CBS 123657 / FGSC 9075 / NRRL 31084 / PH-1</strain>
        <strain evidence="2">PH-1 / ATCC MYA-4620 / FGSC 9075 / NRRL 31084</strain>
    </source>
</reference>
<dbReference type="Proteomes" id="UP000070720">
    <property type="component" value="Chromosome 2"/>
</dbReference>
<dbReference type="EMBL" id="HG970333">
    <property type="protein sequence ID" value="CEF79519.1"/>
    <property type="molecule type" value="Genomic_DNA"/>
</dbReference>
<dbReference type="EnsemblFungi" id="CEF79519">
    <property type="protein sequence ID" value="CEF79519"/>
    <property type="gene ID" value="FGRRES_15249"/>
</dbReference>
<evidence type="ECO:0000313" key="2">
    <source>
        <dbReference type="EnsemblFungi" id="CEF79519"/>
    </source>
</evidence>
<accession>A0A098DKM0</accession>
<dbReference type="InParanoid" id="A0A098DKM0"/>
<gene>
    <name evidence="1" type="ORF">FGRAMPH1_01T15435</name>
</gene>
<proteinExistence type="predicted"/>
<keyword evidence="3" id="KW-1185">Reference proteome</keyword>
<name>A0A098DKM0_GIBZE</name>
<reference evidence="2 3" key="2">
    <citation type="journal article" date="2010" name="Nature">
        <title>Comparative genomics reveals mobile pathogenicity chromosomes in Fusarium.</title>
        <authorList>
            <person name="Ma L.J."/>
            <person name="van der Does H.C."/>
            <person name="Borkovich K.A."/>
            <person name="Coleman J.J."/>
            <person name="Daboussi M.J."/>
            <person name="Di Pietro A."/>
            <person name="Dufresne M."/>
            <person name="Freitag M."/>
            <person name="Grabherr M."/>
            <person name="Henrissat B."/>
            <person name="Houterman P.M."/>
            <person name="Kang S."/>
            <person name="Shim W.B."/>
            <person name="Woloshuk C."/>
            <person name="Xie X."/>
            <person name="Xu J.R."/>
            <person name="Antoniw J."/>
            <person name="Baker S.E."/>
            <person name="Bluhm B.H."/>
            <person name="Breakspear A."/>
            <person name="Brown D.W."/>
            <person name="Butchko R.A."/>
            <person name="Chapman S."/>
            <person name="Coulson R."/>
            <person name="Coutinho P.M."/>
            <person name="Danchin E.G."/>
            <person name="Diener A."/>
            <person name="Gale L.R."/>
            <person name="Gardiner D.M."/>
            <person name="Goff S."/>
            <person name="Hammond-Kosack K.E."/>
            <person name="Hilburn K."/>
            <person name="Hua-Van A."/>
            <person name="Jonkers W."/>
            <person name="Kazan K."/>
            <person name="Kodira C.D."/>
            <person name="Koehrsen M."/>
            <person name="Kumar L."/>
            <person name="Lee Y.H."/>
            <person name="Li L."/>
            <person name="Manners J.M."/>
            <person name="Miranda-Saavedra D."/>
            <person name="Mukherjee M."/>
            <person name="Park G."/>
            <person name="Park J."/>
            <person name="Park S.Y."/>
            <person name="Proctor R.H."/>
            <person name="Regev A."/>
            <person name="Ruiz-Roldan M.C."/>
            <person name="Sain D."/>
            <person name="Sakthikumar S."/>
            <person name="Sykes S."/>
            <person name="Schwartz D.C."/>
            <person name="Turgeon B.G."/>
            <person name="Wapinski I."/>
            <person name="Yoder O."/>
            <person name="Young S."/>
            <person name="Zeng Q."/>
            <person name="Zhou S."/>
            <person name="Galagan J."/>
            <person name="Cuomo C.A."/>
            <person name="Kistler H.C."/>
            <person name="Rep M."/>
        </authorList>
    </citation>
    <scope>GENOME REANNOTATION</scope>
    <source>
        <strain evidence="3">ATCC MYA-4620 / CBS 123657 / FGSC 9075 / NRRL 31084 / PH-1</strain>
        <strain evidence="2">PH-1 / ATCC MYA-4620 / FGSC 9075 / NRRL 31084</strain>
    </source>
</reference>
<evidence type="ECO:0000313" key="3">
    <source>
        <dbReference type="Proteomes" id="UP000070720"/>
    </source>
</evidence>
<protein>
    <submittedName>
        <fullName evidence="1">Chromosome 2, complete genome</fullName>
    </submittedName>
</protein>
<dbReference type="AlphaFoldDB" id="A0A098DKM0"/>
<reference evidence="2" key="4">
    <citation type="submission" date="2017-01" db="UniProtKB">
        <authorList>
            <consortium name="EnsemblFungi"/>
        </authorList>
    </citation>
    <scope>IDENTIFICATION</scope>
    <source>
        <strain evidence="2">PH-1 / ATCC MYA-4620 / FGSC 9075 / NRRL 31084</strain>
    </source>
</reference>
<sequence>MRRVLKGLGCCWLRSEAKGQAVHAAKLRGMAYVVGVGGVLEVRLRPLLQAVARLDIGVKG</sequence>
<dbReference type="VEuPathDB" id="FungiDB:FGRAMPH1_01G15435"/>
<reference evidence="1 3" key="3">
    <citation type="journal article" date="2015" name="BMC Genomics">
        <title>The completed genome sequence of the pathogenic ascomycete fungus Fusarium graminearum.</title>
        <authorList>
            <person name="King R."/>
            <person name="Urban M."/>
            <person name="Hammond-Kosack M.C."/>
            <person name="Hassani-Pak K."/>
            <person name="Hammond-Kosack K.E."/>
        </authorList>
    </citation>
    <scope>NUCLEOTIDE SEQUENCE [LARGE SCALE GENOMIC DNA]</scope>
    <source>
        <strain evidence="3">ATCC MYA-4620 / CBS 123657 / FGSC 9075 / NRRL 31084 / PH-1</strain>
        <strain evidence="1">PH-1</strain>
    </source>
</reference>
<accession>A0A0E0S7P4</accession>